<reference evidence="3" key="2">
    <citation type="submission" date="2015-02" db="UniProtKB">
        <authorList>
            <consortium name="EnsemblMetazoa"/>
        </authorList>
    </citation>
    <scope>IDENTIFICATION</scope>
</reference>
<evidence type="ECO:0000313" key="3">
    <source>
        <dbReference type="EnsemblMetazoa" id="SMAR008834-PA"/>
    </source>
</evidence>
<dbReference type="FunFam" id="1.10.8.270:FF:000007">
    <property type="entry name" value="TBC1 domain family member 10A"/>
    <property type="match status" value="1"/>
</dbReference>
<keyword evidence="4" id="KW-1185">Reference proteome</keyword>
<feature type="domain" description="Rab-GAP TBC" evidence="2">
    <location>
        <begin position="65"/>
        <end position="253"/>
    </location>
</feature>
<dbReference type="InterPro" id="IPR000195">
    <property type="entry name" value="Rab-GAP-TBC_dom"/>
</dbReference>
<dbReference type="PhylomeDB" id="T1J5D5"/>
<dbReference type="InterPro" id="IPR050302">
    <property type="entry name" value="Rab_GAP_TBC_domain"/>
</dbReference>
<evidence type="ECO:0000313" key="4">
    <source>
        <dbReference type="Proteomes" id="UP000014500"/>
    </source>
</evidence>
<dbReference type="eggNOG" id="KOG2221">
    <property type="taxonomic scope" value="Eukaryota"/>
</dbReference>
<dbReference type="EMBL" id="JH431859">
    <property type="status" value="NOT_ANNOTATED_CDS"/>
    <property type="molecule type" value="Genomic_DNA"/>
</dbReference>
<dbReference type="GO" id="GO:0005096">
    <property type="term" value="F:GTPase activator activity"/>
    <property type="evidence" value="ECO:0007669"/>
    <property type="project" value="UniProtKB-KW"/>
</dbReference>
<dbReference type="HOGENOM" id="CLU_005350_2_2_1"/>
<protein>
    <recommendedName>
        <fullName evidence="2">Rab-GAP TBC domain-containing protein</fullName>
    </recommendedName>
</protein>
<dbReference type="Gene3D" id="1.10.10.750">
    <property type="entry name" value="Ypt/Rab-GAP domain of gyp1p, domain 1"/>
    <property type="match status" value="1"/>
</dbReference>
<evidence type="ECO:0000256" key="1">
    <source>
        <dbReference type="ARBA" id="ARBA00022468"/>
    </source>
</evidence>
<dbReference type="STRING" id="126957.T1J5D5"/>
<dbReference type="Gene3D" id="1.10.8.270">
    <property type="entry name" value="putative rabgap domain of human tbc1 domain family member 14 like domains"/>
    <property type="match status" value="1"/>
</dbReference>
<accession>T1J5D5</accession>
<dbReference type="Pfam" id="PF00566">
    <property type="entry name" value="RabGAP-TBC"/>
    <property type="match status" value="1"/>
</dbReference>
<dbReference type="SMART" id="SM00164">
    <property type="entry name" value="TBC"/>
    <property type="match status" value="1"/>
</dbReference>
<dbReference type="AlphaFoldDB" id="T1J5D5"/>
<organism evidence="3 4">
    <name type="scientific">Strigamia maritima</name>
    <name type="common">European centipede</name>
    <name type="synonym">Geophilus maritimus</name>
    <dbReference type="NCBI Taxonomy" id="126957"/>
    <lineage>
        <taxon>Eukaryota</taxon>
        <taxon>Metazoa</taxon>
        <taxon>Ecdysozoa</taxon>
        <taxon>Arthropoda</taxon>
        <taxon>Myriapoda</taxon>
        <taxon>Chilopoda</taxon>
        <taxon>Pleurostigmophora</taxon>
        <taxon>Geophilomorpha</taxon>
        <taxon>Linotaeniidae</taxon>
        <taxon>Strigamia</taxon>
    </lineage>
</organism>
<reference evidence="4" key="1">
    <citation type="submission" date="2011-05" db="EMBL/GenBank/DDBJ databases">
        <authorList>
            <person name="Richards S.R."/>
            <person name="Qu J."/>
            <person name="Jiang H."/>
            <person name="Jhangiani S.N."/>
            <person name="Agravi P."/>
            <person name="Goodspeed R."/>
            <person name="Gross S."/>
            <person name="Mandapat C."/>
            <person name="Jackson L."/>
            <person name="Mathew T."/>
            <person name="Pu L."/>
            <person name="Thornton R."/>
            <person name="Saada N."/>
            <person name="Wilczek-Boney K.B."/>
            <person name="Lee S."/>
            <person name="Kovar C."/>
            <person name="Wu Y."/>
            <person name="Scherer S.E."/>
            <person name="Worley K.C."/>
            <person name="Muzny D.M."/>
            <person name="Gibbs R."/>
        </authorList>
    </citation>
    <scope>NUCLEOTIDE SEQUENCE</scope>
    <source>
        <strain evidence="4">Brora</strain>
    </source>
</reference>
<name>T1J5D5_STRMM</name>
<proteinExistence type="predicted"/>
<dbReference type="GO" id="GO:0005886">
    <property type="term" value="C:plasma membrane"/>
    <property type="evidence" value="ECO:0007669"/>
    <property type="project" value="UniProtKB-ARBA"/>
</dbReference>
<dbReference type="FunFam" id="1.10.472.80:FF:000008">
    <property type="entry name" value="TBC1 domain family member 10A"/>
    <property type="match status" value="1"/>
</dbReference>
<dbReference type="PROSITE" id="PS50086">
    <property type="entry name" value="TBC_RABGAP"/>
    <property type="match status" value="1"/>
</dbReference>
<dbReference type="Proteomes" id="UP000014500">
    <property type="component" value="Unassembled WGS sequence"/>
</dbReference>
<dbReference type="SUPFAM" id="SSF47923">
    <property type="entry name" value="Ypt/Rab-GAP domain of gyp1p"/>
    <property type="match status" value="2"/>
</dbReference>
<dbReference type="FunFam" id="1.10.10.750:FF:000001">
    <property type="entry name" value="TBC1 domain family member 10A"/>
    <property type="match status" value="1"/>
</dbReference>
<dbReference type="EnsemblMetazoa" id="SMAR008834-RA">
    <property type="protein sequence ID" value="SMAR008834-PA"/>
    <property type="gene ID" value="SMAR008834"/>
</dbReference>
<dbReference type="OMA" id="QICHKYL"/>
<dbReference type="InterPro" id="IPR035969">
    <property type="entry name" value="Rab-GAP_TBC_sf"/>
</dbReference>
<keyword evidence="1" id="KW-0343">GTPase activation</keyword>
<dbReference type="Gene3D" id="1.10.472.80">
    <property type="entry name" value="Ypt/Rab-GAP domain of gyp1p, domain 3"/>
    <property type="match status" value="1"/>
</dbReference>
<sequence>MIEEISIELMNLLNGFTILYCVMIEPELSVEVLRKRELKWLLMLEHWDKYMTKKYKKVRDRCRKGIPPAVRPRAWQFLCGGKYLMDQNVHKFEELEMQPGDPKWIDDIQKDLHRQFPFHEMFMSSQGHGQEDLFRILKAYSVLNPIDGYCQAQAPIAAILLMHMPAEQAFWCLVAICEKYLPGYYSQGLEAIQLDGAILNGLLKKVSPMIYKHLKKQKVEPILYMTEWFLCIYTRTLPWSSVLRVLDVFFCEGVKVMFRIALVILKYSLGKSERLKECPTLYETLEVLRNPPVEIMQHEFLIPESIRVGVSEYDMEREHKRQMAYSIQCVDDLLNVSTIVCRLDVEVEPSRRRN</sequence>
<dbReference type="PANTHER" id="PTHR47219:SF4">
    <property type="entry name" value="TBC1 DOMAIN FAMILY MEMBER 10A"/>
    <property type="match status" value="1"/>
</dbReference>
<dbReference type="PANTHER" id="PTHR47219">
    <property type="entry name" value="RAB GTPASE-ACTIVATING PROTEIN 1-LIKE"/>
    <property type="match status" value="1"/>
</dbReference>
<evidence type="ECO:0000259" key="2">
    <source>
        <dbReference type="PROSITE" id="PS50086"/>
    </source>
</evidence>
<dbReference type="GO" id="GO:0031267">
    <property type="term" value="F:small GTPase binding"/>
    <property type="evidence" value="ECO:0007669"/>
    <property type="project" value="TreeGrafter"/>
</dbReference>